<keyword evidence="7" id="KW-0807">Transducer</keyword>
<feature type="transmembrane region" description="Helical" evidence="8">
    <location>
        <begin position="190"/>
        <end position="217"/>
    </location>
</feature>
<reference evidence="10" key="1">
    <citation type="submission" date="2021-02" db="EMBL/GenBank/DDBJ databases">
        <authorList>
            <person name="Nowell W R."/>
        </authorList>
    </citation>
    <scope>NUCLEOTIDE SEQUENCE</scope>
</reference>
<dbReference type="PANTHER" id="PTHR24243">
    <property type="entry name" value="G-PROTEIN COUPLED RECEPTOR"/>
    <property type="match status" value="1"/>
</dbReference>
<evidence type="ECO:0000259" key="9">
    <source>
        <dbReference type="PROSITE" id="PS50262"/>
    </source>
</evidence>
<dbReference type="PANTHER" id="PTHR24243:SF230">
    <property type="entry name" value="G-PROTEIN COUPLED RECEPTORS FAMILY 1 PROFILE DOMAIN-CONTAINING PROTEIN"/>
    <property type="match status" value="1"/>
</dbReference>
<evidence type="ECO:0000313" key="10">
    <source>
        <dbReference type="EMBL" id="CAF1544664.1"/>
    </source>
</evidence>
<keyword evidence="6" id="KW-0675">Receptor</keyword>
<dbReference type="PROSITE" id="PS50262">
    <property type="entry name" value="G_PROTEIN_RECEP_F1_2"/>
    <property type="match status" value="1"/>
</dbReference>
<evidence type="ECO:0000256" key="2">
    <source>
        <dbReference type="ARBA" id="ARBA00022692"/>
    </source>
</evidence>
<evidence type="ECO:0000313" key="12">
    <source>
        <dbReference type="Proteomes" id="UP000677228"/>
    </source>
</evidence>
<dbReference type="GO" id="GO:0004930">
    <property type="term" value="F:G protein-coupled receptor activity"/>
    <property type="evidence" value="ECO:0007669"/>
    <property type="project" value="UniProtKB-KW"/>
</dbReference>
<evidence type="ECO:0000256" key="3">
    <source>
        <dbReference type="ARBA" id="ARBA00022989"/>
    </source>
</evidence>
<protein>
    <recommendedName>
        <fullName evidence="9">G-protein coupled receptors family 1 profile domain-containing protein</fullName>
    </recommendedName>
</protein>
<dbReference type="EMBL" id="CAJOBA010061791">
    <property type="protein sequence ID" value="CAF4333493.1"/>
    <property type="molecule type" value="Genomic_DNA"/>
</dbReference>
<dbReference type="Proteomes" id="UP000682733">
    <property type="component" value="Unassembled WGS sequence"/>
</dbReference>
<evidence type="ECO:0000256" key="1">
    <source>
        <dbReference type="ARBA" id="ARBA00004141"/>
    </source>
</evidence>
<organism evidence="10 12">
    <name type="scientific">Didymodactylos carnosus</name>
    <dbReference type="NCBI Taxonomy" id="1234261"/>
    <lineage>
        <taxon>Eukaryota</taxon>
        <taxon>Metazoa</taxon>
        <taxon>Spiralia</taxon>
        <taxon>Gnathifera</taxon>
        <taxon>Rotifera</taxon>
        <taxon>Eurotatoria</taxon>
        <taxon>Bdelloidea</taxon>
        <taxon>Philodinida</taxon>
        <taxon>Philodinidae</taxon>
        <taxon>Didymodactylos</taxon>
    </lineage>
</organism>
<proteinExistence type="predicted"/>
<dbReference type="InterPro" id="IPR017452">
    <property type="entry name" value="GPCR_Rhodpsn_7TM"/>
</dbReference>
<evidence type="ECO:0000313" key="11">
    <source>
        <dbReference type="EMBL" id="CAF4333493.1"/>
    </source>
</evidence>
<comment type="subcellular location">
    <subcellularLocation>
        <location evidence="1">Membrane</location>
        <topology evidence="1">Multi-pass membrane protein</topology>
    </subcellularLocation>
</comment>
<feature type="transmembrane region" description="Helical" evidence="8">
    <location>
        <begin position="114"/>
        <end position="133"/>
    </location>
</feature>
<feature type="transmembrane region" description="Helical" evidence="8">
    <location>
        <begin position="20"/>
        <end position="43"/>
    </location>
</feature>
<dbReference type="InterPro" id="IPR000276">
    <property type="entry name" value="GPCR_Rhodpsn"/>
</dbReference>
<feature type="transmembrane region" description="Helical" evidence="8">
    <location>
        <begin position="145"/>
        <end position="170"/>
    </location>
</feature>
<dbReference type="PRINTS" id="PR00237">
    <property type="entry name" value="GPCRRHODOPSN"/>
</dbReference>
<keyword evidence="5 8" id="KW-0472">Membrane</keyword>
<dbReference type="GO" id="GO:0005886">
    <property type="term" value="C:plasma membrane"/>
    <property type="evidence" value="ECO:0007669"/>
    <property type="project" value="TreeGrafter"/>
</dbReference>
<evidence type="ECO:0000256" key="6">
    <source>
        <dbReference type="ARBA" id="ARBA00023170"/>
    </source>
</evidence>
<keyword evidence="2 8" id="KW-0812">Transmembrane</keyword>
<sequence>MNLNDSNLNGVNFADISHQISIYLTFFLTFFGIIGNILAILIFYSPKFRKQSSHLYLLTLAVSDLCFLIINLFEDTFRNHNDLYNSNIDFLDRSTTLICILVQYIRNISRLTSSWIVVLFTIERLIVVFYPLKRQLICRRKIARYELFGLVIIGLLLNINVPFHYGIIISTTNNTTITSICDLLPKYRPVYMRFAIGTMISVYLIPMCIIGFVNMLIISQLSRKNFLNSDNFKNEKNRYGNQDDSPPSR</sequence>
<dbReference type="Gene3D" id="1.20.1070.10">
    <property type="entry name" value="Rhodopsin 7-helix transmembrane proteins"/>
    <property type="match status" value="1"/>
</dbReference>
<evidence type="ECO:0000256" key="5">
    <source>
        <dbReference type="ARBA" id="ARBA00023136"/>
    </source>
</evidence>
<evidence type="ECO:0000256" key="8">
    <source>
        <dbReference type="SAM" id="Phobius"/>
    </source>
</evidence>
<evidence type="ECO:0000256" key="4">
    <source>
        <dbReference type="ARBA" id="ARBA00023040"/>
    </source>
</evidence>
<feature type="transmembrane region" description="Helical" evidence="8">
    <location>
        <begin position="55"/>
        <end position="73"/>
    </location>
</feature>
<accession>A0A8S2FS48</accession>
<gene>
    <name evidence="10" type="ORF">OVA965_LOCUS38958</name>
    <name evidence="11" type="ORF">TMI583_LOCUS40199</name>
</gene>
<keyword evidence="4" id="KW-0297">G-protein coupled receptor</keyword>
<name>A0A8S2FS48_9BILA</name>
<dbReference type="SUPFAM" id="SSF81321">
    <property type="entry name" value="Family A G protein-coupled receptor-like"/>
    <property type="match status" value="1"/>
</dbReference>
<dbReference type="Pfam" id="PF00001">
    <property type="entry name" value="7tm_1"/>
    <property type="match status" value="1"/>
</dbReference>
<dbReference type="AlphaFoldDB" id="A0A8S2FS48"/>
<dbReference type="Proteomes" id="UP000677228">
    <property type="component" value="Unassembled WGS sequence"/>
</dbReference>
<dbReference type="EMBL" id="CAJNOK010039407">
    <property type="protein sequence ID" value="CAF1544664.1"/>
    <property type="molecule type" value="Genomic_DNA"/>
</dbReference>
<comment type="caution">
    <text evidence="10">The sequence shown here is derived from an EMBL/GenBank/DDBJ whole genome shotgun (WGS) entry which is preliminary data.</text>
</comment>
<keyword evidence="3 8" id="KW-1133">Transmembrane helix</keyword>
<evidence type="ECO:0000256" key="7">
    <source>
        <dbReference type="ARBA" id="ARBA00023224"/>
    </source>
</evidence>
<feature type="domain" description="G-protein coupled receptors family 1 profile" evidence="9">
    <location>
        <begin position="35"/>
        <end position="249"/>
    </location>
</feature>